<name>A0A3D8QX38_9HELO</name>
<dbReference type="EMBL" id="PDLM01000011">
    <property type="protein sequence ID" value="RDW66356.1"/>
    <property type="molecule type" value="Genomic_DNA"/>
</dbReference>
<accession>A0A3D8QX38</accession>
<dbReference type="AlphaFoldDB" id="A0A3D8QX38"/>
<dbReference type="OrthoDB" id="3557758at2759"/>
<feature type="compositionally biased region" description="Polar residues" evidence="1">
    <location>
        <begin position="107"/>
        <end position="116"/>
    </location>
</feature>
<proteinExistence type="predicted"/>
<feature type="region of interest" description="Disordered" evidence="1">
    <location>
        <begin position="155"/>
        <end position="177"/>
    </location>
</feature>
<keyword evidence="3" id="KW-1185">Reference proteome</keyword>
<feature type="compositionally biased region" description="Low complexity" evidence="1">
    <location>
        <begin position="236"/>
        <end position="254"/>
    </location>
</feature>
<gene>
    <name evidence="2" type="ORF">BP6252_09991</name>
</gene>
<protein>
    <submittedName>
        <fullName evidence="2">Uncharacterized protein</fullName>
    </submittedName>
</protein>
<comment type="caution">
    <text evidence="2">The sequence shown here is derived from an EMBL/GenBank/DDBJ whole genome shotgun (WGS) entry which is preliminary data.</text>
</comment>
<evidence type="ECO:0000313" key="3">
    <source>
        <dbReference type="Proteomes" id="UP000256645"/>
    </source>
</evidence>
<evidence type="ECO:0000313" key="2">
    <source>
        <dbReference type="EMBL" id="RDW66356.1"/>
    </source>
</evidence>
<sequence length="439" mass="48498">MSSEALYTPRRYRASYGRYLRLPESQSTPSIQAGYQPAQLAYPANYPSRYQSTPCQSLPPPATPLVRSSSIKSPRKASRPPSTRYSGWASSYSDQNAAPPKRDRRQTTTTLPNQPLYSVPTVASSSLTASASTNDLSQPVLVPRFQQPIAREPLRERTSSRIPTPSYDTKPHQGRRYVSTPVLPSEQKENLNDAMPKAVRLLGPISPPPKPIQPITIQRGSLPRSRTLNMISTLTSSLSRSTIPSSKSRPSLSTADTSIHDLSSHPGKPLLSRKATVSPPLVFSNSRQITIAHPHSYWCGRFRATQDRLIDDEFQLALRDPVSGTAGPRKGDDDSEGDATTIYRRVFIHLEALCRTKEARQSLWEYQQAFARTHKNEKLLPIGGRMVERNEWVRRLSRVLGDGYGNARSETAGIAGLGFKAVKQDGPKAESLGVGSKVE</sequence>
<dbReference type="Proteomes" id="UP000256645">
    <property type="component" value="Unassembled WGS sequence"/>
</dbReference>
<feature type="region of interest" description="Disordered" evidence="1">
    <location>
        <begin position="46"/>
        <end position="118"/>
    </location>
</feature>
<organism evidence="2 3">
    <name type="scientific">Coleophoma cylindrospora</name>
    <dbReference type="NCBI Taxonomy" id="1849047"/>
    <lineage>
        <taxon>Eukaryota</taxon>
        <taxon>Fungi</taxon>
        <taxon>Dikarya</taxon>
        <taxon>Ascomycota</taxon>
        <taxon>Pezizomycotina</taxon>
        <taxon>Leotiomycetes</taxon>
        <taxon>Helotiales</taxon>
        <taxon>Dermateaceae</taxon>
        <taxon>Coleophoma</taxon>
    </lineage>
</organism>
<feature type="compositionally biased region" description="Polar residues" evidence="1">
    <location>
        <begin position="80"/>
        <end position="96"/>
    </location>
</feature>
<reference evidence="2 3" key="1">
    <citation type="journal article" date="2018" name="IMA Fungus">
        <title>IMA Genome-F 9: Draft genome sequence of Annulohypoxylon stygium, Aspergillus mulundensis, Berkeleyomyces basicola (syn. Thielaviopsis basicola), Ceratocystis smalleyi, two Cercospora beticola strains, Coleophoma cylindrospora, Fusarium fracticaudum, Phialophora cf. hyalina, and Morchella septimelata.</title>
        <authorList>
            <person name="Wingfield B.D."/>
            <person name="Bills G.F."/>
            <person name="Dong Y."/>
            <person name="Huang W."/>
            <person name="Nel W.J."/>
            <person name="Swalarsk-Parry B.S."/>
            <person name="Vaghefi N."/>
            <person name="Wilken P.M."/>
            <person name="An Z."/>
            <person name="de Beer Z.W."/>
            <person name="De Vos L."/>
            <person name="Chen L."/>
            <person name="Duong T.A."/>
            <person name="Gao Y."/>
            <person name="Hammerbacher A."/>
            <person name="Kikkert J.R."/>
            <person name="Li Y."/>
            <person name="Li H."/>
            <person name="Li K."/>
            <person name="Li Q."/>
            <person name="Liu X."/>
            <person name="Ma X."/>
            <person name="Naidoo K."/>
            <person name="Pethybridge S.J."/>
            <person name="Sun J."/>
            <person name="Steenkamp E.T."/>
            <person name="van der Nest M.A."/>
            <person name="van Wyk S."/>
            <person name="Wingfield M.J."/>
            <person name="Xiong C."/>
            <person name="Yue Q."/>
            <person name="Zhang X."/>
        </authorList>
    </citation>
    <scope>NUCLEOTIDE SEQUENCE [LARGE SCALE GENOMIC DNA]</scope>
    <source>
        <strain evidence="2 3">BP6252</strain>
    </source>
</reference>
<feature type="region of interest" description="Disordered" evidence="1">
    <location>
        <begin position="236"/>
        <end position="273"/>
    </location>
</feature>
<evidence type="ECO:0000256" key="1">
    <source>
        <dbReference type="SAM" id="MobiDB-lite"/>
    </source>
</evidence>